<dbReference type="VEuPathDB" id="FungiDB:KRP23_1109"/>
<dbReference type="Proteomes" id="UP000005238">
    <property type="component" value="Unassembled WGS sequence"/>
</dbReference>
<dbReference type="SUPFAM" id="SSF47769">
    <property type="entry name" value="SAM/Pointed domain"/>
    <property type="match status" value="1"/>
</dbReference>
<feature type="region of interest" description="Disordered" evidence="1">
    <location>
        <begin position="149"/>
        <end position="197"/>
    </location>
</feature>
<evidence type="ECO:0000313" key="3">
    <source>
        <dbReference type="EnsemblProtists" id="Phyra77104"/>
    </source>
</evidence>
<feature type="compositionally biased region" description="Acidic residues" evidence="1">
    <location>
        <begin position="155"/>
        <end position="177"/>
    </location>
</feature>
<dbReference type="InParanoid" id="H3GL80"/>
<dbReference type="eggNOG" id="ENOG502REZB">
    <property type="taxonomic scope" value="Eukaryota"/>
</dbReference>
<dbReference type="OMA" id="MGGEMAC"/>
<dbReference type="HOGENOM" id="CLU_1386619_0_0_1"/>
<keyword evidence="4" id="KW-1185">Reference proteome</keyword>
<evidence type="ECO:0000256" key="1">
    <source>
        <dbReference type="SAM" id="MobiDB-lite"/>
    </source>
</evidence>
<dbReference type="Pfam" id="PF07647">
    <property type="entry name" value="SAM_2"/>
    <property type="match status" value="1"/>
</dbReference>
<dbReference type="Gene3D" id="1.10.150.50">
    <property type="entry name" value="Transcription Factor, Ets-1"/>
    <property type="match status" value="1"/>
</dbReference>
<protein>
    <recommendedName>
        <fullName evidence="2">SAM domain-containing protein</fullName>
    </recommendedName>
</protein>
<dbReference type="EnsemblProtists" id="Phyra77104">
    <property type="protein sequence ID" value="Phyra77104"/>
    <property type="gene ID" value="Phyra77104"/>
</dbReference>
<proteinExistence type="predicted"/>
<reference evidence="3" key="2">
    <citation type="submission" date="2015-06" db="UniProtKB">
        <authorList>
            <consortium name="EnsemblProtists"/>
        </authorList>
    </citation>
    <scope>IDENTIFICATION</scope>
    <source>
        <strain evidence="3">Pr102</strain>
    </source>
</reference>
<dbReference type="EMBL" id="DS566019">
    <property type="status" value="NOT_ANNOTATED_CDS"/>
    <property type="molecule type" value="Genomic_DNA"/>
</dbReference>
<dbReference type="AlphaFoldDB" id="H3GL80"/>
<feature type="domain" description="SAM" evidence="2">
    <location>
        <begin position="107"/>
        <end position="150"/>
    </location>
</feature>
<dbReference type="InterPro" id="IPR013761">
    <property type="entry name" value="SAM/pointed_sf"/>
</dbReference>
<sequence length="197" mass="22092">MARRNLALSQLTNPGTPLAGGNLLPHDRNSAARASAPSLQMRSGLQPGGYNHEEKDEEEEEEEEDEEDEEEEYDEDDDDDQLTLAQDVGVPDVVPPTSTDAMLAVQNRFQQKQCNGEMLLELTESDLINDFSVKDRIQRERILNAIEAIKTSDVFSDEEDEDDEDDEDDLEESEEYGEAASPTTHMRHSMGGEMACR</sequence>
<dbReference type="InterPro" id="IPR001660">
    <property type="entry name" value="SAM"/>
</dbReference>
<dbReference type="VEuPathDB" id="FungiDB:KRP22_1530"/>
<feature type="region of interest" description="Disordered" evidence="1">
    <location>
        <begin position="1"/>
        <end position="99"/>
    </location>
</feature>
<evidence type="ECO:0000259" key="2">
    <source>
        <dbReference type="Pfam" id="PF07647"/>
    </source>
</evidence>
<reference evidence="4" key="1">
    <citation type="journal article" date="2006" name="Science">
        <title>Phytophthora genome sequences uncover evolutionary origins and mechanisms of pathogenesis.</title>
        <authorList>
            <person name="Tyler B.M."/>
            <person name="Tripathy S."/>
            <person name="Zhang X."/>
            <person name="Dehal P."/>
            <person name="Jiang R.H."/>
            <person name="Aerts A."/>
            <person name="Arredondo F.D."/>
            <person name="Baxter L."/>
            <person name="Bensasson D."/>
            <person name="Beynon J.L."/>
            <person name="Chapman J."/>
            <person name="Damasceno C.M."/>
            <person name="Dorrance A.E."/>
            <person name="Dou D."/>
            <person name="Dickerman A.W."/>
            <person name="Dubchak I.L."/>
            <person name="Garbelotto M."/>
            <person name="Gijzen M."/>
            <person name="Gordon S.G."/>
            <person name="Govers F."/>
            <person name="Grunwald N.J."/>
            <person name="Huang W."/>
            <person name="Ivors K.L."/>
            <person name="Jones R.W."/>
            <person name="Kamoun S."/>
            <person name="Krampis K."/>
            <person name="Lamour K.H."/>
            <person name="Lee M.K."/>
            <person name="McDonald W.H."/>
            <person name="Medina M."/>
            <person name="Meijer H.J."/>
            <person name="Nordberg E.K."/>
            <person name="Maclean D.J."/>
            <person name="Ospina-Giraldo M.D."/>
            <person name="Morris P.F."/>
            <person name="Phuntumart V."/>
            <person name="Putnam N.H."/>
            <person name="Rash S."/>
            <person name="Rose J.K."/>
            <person name="Sakihama Y."/>
            <person name="Salamov A.A."/>
            <person name="Savidor A."/>
            <person name="Scheuring C.F."/>
            <person name="Smith B.M."/>
            <person name="Sobral B.W."/>
            <person name="Terry A."/>
            <person name="Torto-Alalibo T.A."/>
            <person name="Win J."/>
            <person name="Xu Z."/>
            <person name="Zhang H."/>
            <person name="Grigoriev I.V."/>
            <person name="Rokhsar D.S."/>
            <person name="Boore J.L."/>
        </authorList>
    </citation>
    <scope>NUCLEOTIDE SEQUENCE [LARGE SCALE GENOMIC DNA]</scope>
    <source>
        <strain evidence="4">Pr102</strain>
    </source>
</reference>
<feature type="compositionally biased region" description="Acidic residues" evidence="1">
    <location>
        <begin position="55"/>
        <end position="81"/>
    </location>
</feature>
<evidence type="ECO:0000313" key="4">
    <source>
        <dbReference type="Proteomes" id="UP000005238"/>
    </source>
</evidence>
<organism evidence="3 4">
    <name type="scientific">Phytophthora ramorum</name>
    <name type="common">Sudden oak death agent</name>
    <dbReference type="NCBI Taxonomy" id="164328"/>
    <lineage>
        <taxon>Eukaryota</taxon>
        <taxon>Sar</taxon>
        <taxon>Stramenopiles</taxon>
        <taxon>Oomycota</taxon>
        <taxon>Peronosporomycetes</taxon>
        <taxon>Peronosporales</taxon>
        <taxon>Peronosporaceae</taxon>
        <taxon>Phytophthora</taxon>
    </lineage>
</organism>
<accession>H3GL80</accession>
<name>H3GL80_PHYRM</name>